<sequence length="706" mass="80904">MLVQDPPEIDIFFARPQESEIDPGQSWVMVEERSSFFEGTRHTLLALQKLMREPFPLSEHIIDVQKPADAPKYVLSHAETDLSSIFPGMVNVNILKDWPENPNTELDKTQLRALQRMLTKRCAIIQGPPEFGSSFFTHGLLYKFGLLTEAQFESFERGDTLWIRHGKQQEDSSIIEHGIGEWIGKNFENVDRGILPDDFAFEYEEVDLEFEQLKEVEAENMVKDDEDFETLRGKTINLSENIIGKESTNLTDDDVRHLLARTKDMYRIKDKQRGAVYNYLRNQAKRIILEAVRVKAKDYQDAVVLRTIGRWEQDYMILKKQKIIGMTTTGFSKYRALVSALNPKVVLIEEAAETLEAPVTAACVPSLEHLILVGDHQQLRPHCHVSEHENEPFNLNMSLFERLVKNDVEYDTLRRQRRMIPEIRRLVKPIYGDLIKDHPSVRDPQVRPTVPGMGEVSSFFFTHEWPESFDAQMSACNTMEADMVVNLYAYLFMNGVSFSEITVLTFYNGQRKLILGKLRSHPELQGTGRDFRVVTVDSYQGEENEVILLSLVRNNPEGRIGFLNNDNRVCVALSRAKRGFYMFGNGQLLASESKTWSEVITILAGKRSKEKMRIGYYLPLRDIEAVWKAHKSYQQQQDELEKCRITSLEDEMERSVFDDSYRATPSPANASAADTSSQTALGSFSIISSLEDPFIPAHLKVPDLLD</sequence>
<comment type="caution">
    <text evidence="1">The sequence shown here is derived from an EMBL/GenBank/DDBJ whole genome shotgun (WGS) entry which is preliminary data.</text>
</comment>
<gene>
    <name evidence="1" type="primary">g1380</name>
    <name evidence="1" type="ORF">NpPPO83_00001380</name>
</gene>
<protein>
    <submittedName>
        <fullName evidence="1">Uncharacterized protein</fullName>
    </submittedName>
</protein>
<evidence type="ECO:0000313" key="2">
    <source>
        <dbReference type="Proteomes" id="UP001165186"/>
    </source>
</evidence>
<name>A0ACB5S7S3_9PEZI</name>
<dbReference type="Proteomes" id="UP001165186">
    <property type="component" value="Unassembled WGS sequence"/>
</dbReference>
<keyword evidence="2" id="KW-1185">Reference proteome</keyword>
<reference evidence="1" key="1">
    <citation type="submission" date="2024-09" db="EMBL/GenBank/DDBJ databases">
        <title>Draft Genome Sequences of Neofusicoccum parvum.</title>
        <authorList>
            <person name="Ashida A."/>
            <person name="Camagna M."/>
            <person name="Tanaka A."/>
            <person name="Takemoto D."/>
        </authorList>
    </citation>
    <scope>NUCLEOTIDE SEQUENCE</scope>
    <source>
        <strain evidence="1">PPO83</strain>
    </source>
</reference>
<organism evidence="1 2">
    <name type="scientific">Neofusicoccum parvum</name>
    <dbReference type="NCBI Taxonomy" id="310453"/>
    <lineage>
        <taxon>Eukaryota</taxon>
        <taxon>Fungi</taxon>
        <taxon>Dikarya</taxon>
        <taxon>Ascomycota</taxon>
        <taxon>Pezizomycotina</taxon>
        <taxon>Dothideomycetes</taxon>
        <taxon>Dothideomycetes incertae sedis</taxon>
        <taxon>Botryosphaeriales</taxon>
        <taxon>Botryosphaeriaceae</taxon>
        <taxon>Neofusicoccum</taxon>
    </lineage>
</organism>
<evidence type="ECO:0000313" key="1">
    <source>
        <dbReference type="EMBL" id="GME28850.1"/>
    </source>
</evidence>
<accession>A0ACB5S7S3</accession>
<dbReference type="EMBL" id="BSXG01000053">
    <property type="protein sequence ID" value="GME28850.1"/>
    <property type="molecule type" value="Genomic_DNA"/>
</dbReference>
<proteinExistence type="predicted"/>